<feature type="compositionally biased region" description="Low complexity" evidence="1">
    <location>
        <begin position="1"/>
        <end position="22"/>
    </location>
</feature>
<feature type="region of interest" description="Disordered" evidence="1">
    <location>
        <begin position="1"/>
        <end position="81"/>
    </location>
</feature>
<proteinExistence type="predicted"/>
<organism evidence="2 3">
    <name type="scientific">Botrytis paeoniae</name>
    <dbReference type="NCBI Taxonomy" id="278948"/>
    <lineage>
        <taxon>Eukaryota</taxon>
        <taxon>Fungi</taxon>
        <taxon>Dikarya</taxon>
        <taxon>Ascomycota</taxon>
        <taxon>Pezizomycotina</taxon>
        <taxon>Leotiomycetes</taxon>
        <taxon>Helotiales</taxon>
        <taxon>Sclerotiniaceae</taxon>
        <taxon>Botrytis</taxon>
    </lineage>
</organism>
<dbReference type="Proteomes" id="UP000297910">
    <property type="component" value="Unassembled WGS sequence"/>
</dbReference>
<evidence type="ECO:0000313" key="3">
    <source>
        <dbReference type="Proteomes" id="UP000297910"/>
    </source>
</evidence>
<dbReference type="EMBL" id="PQXI01000015">
    <property type="protein sequence ID" value="TGO29357.1"/>
    <property type="molecule type" value="Genomic_DNA"/>
</dbReference>
<accession>A0A4Z1G5M5</accession>
<protein>
    <submittedName>
        <fullName evidence="2">Uncharacterized protein</fullName>
    </submittedName>
</protein>
<feature type="compositionally biased region" description="Polar residues" evidence="1">
    <location>
        <begin position="35"/>
        <end position="50"/>
    </location>
</feature>
<evidence type="ECO:0000256" key="1">
    <source>
        <dbReference type="SAM" id="MobiDB-lite"/>
    </source>
</evidence>
<reference evidence="2 3" key="1">
    <citation type="submission" date="2017-12" db="EMBL/GenBank/DDBJ databases">
        <title>Comparative genomics of Botrytis spp.</title>
        <authorList>
            <person name="Valero-Jimenez C.A."/>
            <person name="Tapia P."/>
            <person name="Veloso J."/>
            <person name="Silva-Moreno E."/>
            <person name="Staats M."/>
            <person name="Valdes J.H."/>
            <person name="Van Kan J.A.L."/>
        </authorList>
    </citation>
    <scope>NUCLEOTIDE SEQUENCE [LARGE SCALE GENOMIC DNA]</scope>
    <source>
        <strain evidence="2 3">Bp0003</strain>
    </source>
</reference>
<sequence>MPASNQTSSTGKNSSSNSSSTTAPRKASKRKKTGYTGQAQKNTSDTTTQILRGPLRASPEPMDRKYQAGEASTKKPQYSSL</sequence>
<keyword evidence="3" id="KW-1185">Reference proteome</keyword>
<gene>
    <name evidence="2" type="ORF">BPAE_0015g00010</name>
</gene>
<evidence type="ECO:0000313" key="2">
    <source>
        <dbReference type="EMBL" id="TGO29357.1"/>
    </source>
</evidence>
<name>A0A4Z1G5M5_9HELO</name>
<dbReference type="AlphaFoldDB" id="A0A4Z1G5M5"/>
<comment type="caution">
    <text evidence="2">The sequence shown here is derived from an EMBL/GenBank/DDBJ whole genome shotgun (WGS) entry which is preliminary data.</text>
</comment>